<dbReference type="Gramene" id="Solyc01g006270.2.1">
    <property type="protein sequence ID" value="Solyc01g006270.2.1.1"/>
    <property type="gene ID" value="Solyc01g006270.2"/>
</dbReference>
<keyword evidence="2" id="KW-1185">Reference proteome</keyword>
<dbReference type="EnsemblPlants" id="Solyc01g006270.2.1">
    <property type="protein sequence ID" value="Solyc01g006270.2.1.1"/>
    <property type="gene ID" value="Solyc01g006270.2"/>
</dbReference>
<dbReference type="InParanoid" id="A0A3Q7ER52"/>
<reference evidence="1" key="2">
    <citation type="submission" date="2019-01" db="UniProtKB">
        <authorList>
            <consortium name="EnsemblPlants"/>
        </authorList>
    </citation>
    <scope>IDENTIFICATION</scope>
    <source>
        <strain evidence="1">cv. Heinz 1706</strain>
    </source>
</reference>
<proteinExistence type="predicted"/>
<organism evidence="1">
    <name type="scientific">Solanum lycopersicum</name>
    <name type="common">Tomato</name>
    <name type="synonym">Lycopersicon esculentum</name>
    <dbReference type="NCBI Taxonomy" id="4081"/>
    <lineage>
        <taxon>Eukaryota</taxon>
        <taxon>Viridiplantae</taxon>
        <taxon>Streptophyta</taxon>
        <taxon>Embryophyta</taxon>
        <taxon>Tracheophyta</taxon>
        <taxon>Spermatophyta</taxon>
        <taxon>Magnoliopsida</taxon>
        <taxon>eudicotyledons</taxon>
        <taxon>Gunneridae</taxon>
        <taxon>Pentapetalae</taxon>
        <taxon>asterids</taxon>
        <taxon>lamiids</taxon>
        <taxon>Solanales</taxon>
        <taxon>Solanaceae</taxon>
        <taxon>Solanoideae</taxon>
        <taxon>Solaneae</taxon>
        <taxon>Solanum</taxon>
        <taxon>Solanum subgen. Lycopersicon</taxon>
    </lineage>
</organism>
<reference evidence="1" key="1">
    <citation type="journal article" date="2012" name="Nature">
        <title>The tomato genome sequence provides insights into fleshy fruit evolution.</title>
        <authorList>
            <consortium name="Tomato Genome Consortium"/>
        </authorList>
    </citation>
    <scope>NUCLEOTIDE SEQUENCE [LARGE SCALE GENOMIC DNA]</scope>
    <source>
        <strain evidence="1">cv. Heinz 1706</strain>
    </source>
</reference>
<evidence type="ECO:0000313" key="2">
    <source>
        <dbReference type="Proteomes" id="UP000004994"/>
    </source>
</evidence>
<protein>
    <submittedName>
        <fullName evidence="1">Uncharacterized protein</fullName>
    </submittedName>
</protein>
<sequence length="55" mass="6780">MLRAKIEFLSNLRNMKRFNRVSNIYICWNRRNNFKFPCCLSHDFLYTPYLKTSKS</sequence>
<dbReference type="Proteomes" id="UP000004994">
    <property type="component" value="Chromosome 1"/>
</dbReference>
<evidence type="ECO:0000313" key="1">
    <source>
        <dbReference type="EnsemblPlants" id="Solyc01g006270.2.1.1"/>
    </source>
</evidence>
<accession>A0A3Q7ER52</accession>
<name>A0A3Q7ER52_SOLLC</name>
<dbReference type="AlphaFoldDB" id="A0A3Q7ER52"/>